<feature type="domain" description="3-dehydroquinate synthase C-terminal" evidence="10">
    <location>
        <begin position="181"/>
        <end position="263"/>
    </location>
</feature>
<dbReference type="Proteomes" id="UP000823619">
    <property type="component" value="Unassembled WGS sequence"/>
</dbReference>
<dbReference type="CDD" id="cd08195">
    <property type="entry name" value="DHQS"/>
    <property type="match status" value="1"/>
</dbReference>
<dbReference type="GO" id="GO:0046872">
    <property type="term" value="F:metal ion binding"/>
    <property type="evidence" value="ECO:0007669"/>
    <property type="project" value="UniProtKB-KW"/>
</dbReference>
<keyword evidence="7" id="KW-0456">Lyase</keyword>
<evidence type="ECO:0000256" key="2">
    <source>
        <dbReference type="ARBA" id="ARBA00001941"/>
    </source>
</evidence>
<dbReference type="InterPro" id="IPR050071">
    <property type="entry name" value="Dehydroquinate_synthase"/>
</dbReference>
<dbReference type="PANTHER" id="PTHR43622">
    <property type="entry name" value="3-DEHYDROQUINATE SYNTHASE"/>
    <property type="match status" value="1"/>
</dbReference>
<keyword evidence="5" id="KW-0520">NAD</keyword>
<name>A0A9D9H7R5_9BACT</name>
<comment type="cofactor">
    <cofactor evidence="1">
        <name>NAD(+)</name>
        <dbReference type="ChEBI" id="CHEBI:57540"/>
    </cofactor>
</comment>
<proteinExistence type="predicted"/>
<keyword evidence="3" id="KW-0028">Amino-acid biosynthesis</keyword>
<dbReference type="AlphaFoldDB" id="A0A9D9H7R5"/>
<dbReference type="SUPFAM" id="SSF56796">
    <property type="entry name" value="Dehydroquinate synthase-like"/>
    <property type="match status" value="1"/>
</dbReference>
<dbReference type="Pfam" id="PF01761">
    <property type="entry name" value="DHQ_synthase"/>
    <property type="match status" value="1"/>
</dbReference>
<evidence type="ECO:0000259" key="10">
    <source>
        <dbReference type="Pfam" id="PF24621"/>
    </source>
</evidence>
<dbReference type="InterPro" id="IPR056179">
    <property type="entry name" value="DHQS_C"/>
</dbReference>
<keyword evidence="6" id="KW-0057">Aromatic amino acid biosynthesis</keyword>
<dbReference type="InterPro" id="IPR030960">
    <property type="entry name" value="DHQS/DOIS_N"/>
</dbReference>
<evidence type="ECO:0000313" key="12">
    <source>
        <dbReference type="Proteomes" id="UP000823619"/>
    </source>
</evidence>
<dbReference type="Gene3D" id="1.20.1090.10">
    <property type="entry name" value="Dehydroquinate synthase-like - alpha domain"/>
    <property type="match status" value="1"/>
</dbReference>
<dbReference type="Gene3D" id="3.40.50.1970">
    <property type="match status" value="1"/>
</dbReference>
<feature type="domain" description="3-dehydroquinate synthase C-terminal" evidence="10">
    <location>
        <begin position="289"/>
        <end position="351"/>
    </location>
</feature>
<sequence length="391" mass="42519">MDCHEIVIEDGGHVLSRIYVGNELAGVGRCLAGFPAVYVVYDRNVERHATDLLSSLSEQGIRIADSCPLSATEEEKCMDTVTGLCRWLMEKGADRNALLLAVGGGITTDMAGFAASVYKRGIRFAYLPTTLLAQVDAAIGGKTGVNLDSYKNMIGVIRQPEFTWLCPEVLSSLDYRTFLSGAAEMLKTFIISDGGWYDRAVRFLSEMNGVRYRDFINSRKTELAAMIAAAASVKARIVSADQFERGERRKLNLGHTFAHAVEWYERGLVKPEAGRLTEAERGQSGVTAEFSHGEAVAVGIILAARLSEAAGVAPAGLEERLRTDFIACGLPVDCLFPLEELTGAMARDKKAEDGKIHFILIKGIGEVTEYDMTAAEAAEYLKGNHPFGYGK</sequence>
<dbReference type="GO" id="GO:0009073">
    <property type="term" value="P:aromatic amino acid family biosynthetic process"/>
    <property type="evidence" value="ECO:0007669"/>
    <property type="project" value="UniProtKB-KW"/>
</dbReference>
<evidence type="ECO:0000256" key="7">
    <source>
        <dbReference type="ARBA" id="ARBA00023239"/>
    </source>
</evidence>
<keyword evidence="4" id="KW-0479">Metal-binding</keyword>
<feature type="domain" description="3-dehydroquinate synthase N-terminal" evidence="9">
    <location>
        <begin position="69"/>
        <end position="178"/>
    </location>
</feature>
<dbReference type="GO" id="GO:0003856">
    <property type="term" value="F:3-dehydroquinate synthase activity"/>
    <property type="evidence" value="ECO:0007669"/>
    <property type="project" value="TreeGrafter"/>
</dbReference>
<dbReference type="InterPro" id="IPR030963">
    <property type="entry name" value="DHQ_synth_fam"/>
</dbReference>
<evidence type="ECO:0000256" key="1">
    <source>
        <dbReference type="ARBA" id="ARBA00001911"/>
    </source>
</evidence>
<evidence type="ECO:0000256" key="4">
    <source>
        <dbReference type="ARBA" id="ARBA00022723"/>
    </source>
</evidence>
<gene>
    <name evidence="11" type="ORF">IAC23_00825</name>
</gene>
<dbReference type="PIRSF" id="PIRSF001455">
    <property type="entry name" value="DHQ_synth"/>
    <property type="match status" value="1"/>
</dbReference>
<comment type="cofactor">
    <cofactor evidence="2">
        <name>Co(2+)</name>
        <dbReference type="ChEBI" id="CHEBI:48828"/>
    </cofactor>
</comment>
<evidence type="ECO:0000313" key="11">
    <source>
        <dbReference type="EMBL" id="MBO8444225.1"/>
    </source>
</evidence>
<accession>A0A9D9H7R5</accession>
<comment type="caution">
    <text evidence="11">The sequence shown here is derived from an EMBL/GenBank/DDBJ whole genome shotgun (WGS) entry which is preliminary data.</text>
</comment>
<reference evidence="11" key="1">
    <citation type="submission" date="2020-10" db="EMBL/GenBank/DDBJ databases">
        <authorList>
            <person name="Gilroy R."/>
        </authorList>
    </citation>
    <scope>NUCLEOTIDE SEQUENCE</scope>
    <source>
        <strain evidence="11">D5-748</strain>
    </source>
</reference>
<keyword evidence="8" id="KW-0170">Cobalt</keyword>
<organism evidence="11 12">
    <name type="scientific">Candidatus Cryptobacteroides merdavium</name>
    <dbReference type="NCBI Taxonomy" id="2840769"/>
    <lineage>
        <taxon>Bacteria</taxon>
        <taxon>Pseudomonadati</taxon>
        <taxon>Bacteroidota</taxon>
        <taxon>Bacteroidia</taxon>
        <taxon>Bacteroidales</taxon>
        <taxon>Candidatus Cryptobacteroides</taxon>
    </lineage>
</organism>
<dbReference type="Pfam" id="PF24621">
    <property type="entry name" value="DHQS_C"/>
    <property type="match status" value="2"/>
</dbReference>
<evidence type="ECO:0000256" key="5">
    <source>
        <dbReference type="ARBA" id="ARBA00023027"/>
    </source>
</evidence>
<evidence type="ECO:0000256" key="8">
    <source>
        <dbReference type="ARBA" id="ARBA00023285"/>
    </source>
</evidence>
<dbReference type="GO" id="GO:0008652">
    <property type="term" value="P:amino acid biosynthetic process"/>
    <property type="evidence" value="ECO:0007669"/>
    <property type="project" value="UniProtKB-KW"/>
</dbReference>
<evidence type="ECO:0000259" key="9">
    <source>
        <dbReference type="Pfam" id="PF01761"/>
    </source>
</evidence>
<protein>
    <submittedName>
        <fullName evidence="11">3-dehydroquinate synthase</fullName>
    </submittedName>
</protein>
<dbReference type="EMBL" id="JADIMO010000015">
    <property type="protein sequence ID" value="MBO8444225.1"/>
    <property type="molecule type" value="Genomic_DNA"/>
</dbReference>
<evidence type="ECO:0000256" key="3">
    <source>
        <dbReference type="ARBA" id="ARBA00022605"/>
    </source>
</evidence>
<evidence type="ECO:0000256" key="6">
    <source>
        <dbReference type="ARBA" id="ARBA00023141"/>
    </source>
</evidence>
<dbReference type="PANTHER" id="PTHR43622:SF7">
    <property type="entry name" value="3-DEHYDROQUINATE SYNTHASE, CHLOROPLASTIC"/>
    <property type="match status" value="1"/>
</dbReference>
<reference evidence="11" key="2">
    <citation type="journal article" date="2021" name="PeerJ">
        <title>Extensive microbial diversity within the chicken gut microbiome revealed by metagenomics and culture.</title>
        <authorList>
            <person name="Gilroy R."/>
            <person name="Ravi A."/>
            <person name="Getino M."/>
            <person name="Pursley I."/>
            <person name="Horton D.L."/>
            <person name="Alikhan N.F."/>
            <person name="Baker D."/>
            <person name="Gharbi K."/>
            <person name="Hall N."/>
            <person name="Watson M."/>
            <person name="Adriaenssens E.M."/>
            <person name="Foster-Nyarko E."/>
            <person name="Jarju S."/>
            <person name="Secka A."/>
            <person name="Antonio M."/>
            <person name="Oren A."/>
            <person name="Chaudhuri R.R."/>
            <person name="La Ragione R."/>
            <person name="Hildebrand F."/>
            <person name="Pallen M.J."/>
        </authorList>
    </citation>
    <scope>NUCLEOTIDE SEQUENCE</scope>
    <source>
        <strain evidence="11">D5-748</strain>
    </source>
</reference>